<feature type="transmembrane region" description="Helical" evidence="8">
    <location>
        <begin position="282"/>
        <end position="305"/>
    </location>
</feature>
<comment type="caution">
    <text evidence="10">The sequence shown here is derived from an EMBL/GenBank/DDBJ whole genome shotgun (WGS) entry which is preliminary data.</text>
</comment>
<sequence length="464" mass="49575">MKEDSSGNGLAKDLKSRHVTMLAVGGVIGAGFFLGAGSTVNTAGPAVVLSYLFGGIITFLVMVLLTEMAVSTPVAGSFQKYAHMSLGPLPGFLTGWTYWLAFLIGPASESIAAGTFLNVWFPQVPIWGFALAVAALMTVVNLIGVKFFGELEFWLSLIKVIALAVFIVGGCVVLFGFTPVHNVSFSNLTSQGGFAPTGIAGIVTAMMIVMFSFGGTEAIGTAAEESEKPERDLPKALRSTLIRILVLFVLSIFVLVCILPWQKAGVSSSPFVDATSLIAGPTAANIMNFVVLIAALSCIDAGIYATSRMMFSMSRDGFFPKAFAKTDAKSKAPVNAILVSCLMLFVGALLYYFFQDFAYTWLASVSGFGFLFAWLMICLSQPGMRKIALKRDGKLKWRSPGGRVLQIVAVVLIIGIYVGQLFSESGRNTLIAGVIWLIIATAYYFAVGKKSYAKTASIQETLVE</sequence>
<feature type="transmembrane region" description="Helical" evidence="8">
    <location>
        <begin position="241"/>
        <end position="262"/>
    </location>
</feature>
<dbReference type="Pfam" id="PF00324">
    <property type="entry name" value="AA_permease"/>
    <property type="match status" value="1"/>
</dbReference>
<keyword evidence="7 8" id="KW-0472">Membrane</keyword>
<feature type="transmembrane region" description="Helical" evidence="8">
    <location>
        <begin position="198"/>
        <end position="220"/>
    </location>
</feature>
<dbReference type="GO" id="GO:0006865">
    <property type="term" value="P:amino acid transport"/>
    <property type="evidence" value="ECO:0007669"/>
    <property type="project" value="UniProtKB-KW"/>
</dbReference>
<evidence type="ECO:0000313" key="11">
    <source>
        <dbReference type="Proteomes" id="UP000029050"/>
    </source>
</evidence>
<feature type="transmembrane region" description="Helical" evidence="8">
    <location>
        <begin position="124"/>
        <end position="145"/>
    </location>
</feature>
<dbReference type="PIRSF" id="PIRSF006060">
    <property type="entry name" value="AA_transporter"/>
    <property type="match status" value="1"/>
</dbReference>
<dbReference type="GO" id="GO:0016020">
    <property type="term" value="C:membrane"/>
    <property type="evidence" value="ECO:0007669"/>
    <property type="project" value="UniProtKB-SubCell"/>
</dbReference>
<dbReference type="InterPro" id="IPR004841">
    <property type="entry name" value="AA-permease/SLC12A_dom"/>
</dbReference>
<feature type="transmembrane region" description="Helical" evidence="8">
    <location>
        <begin position="157"/>
        <end position="178"/>
    </location>
</feature>
<dbReference type="AlphaFoldDB" id="A0A087CHP2"/>
<proteinExistence type="inferred from homology"/>
<evidence type="ECO:0000256" key="4">
    <source>
        <dbReference type="ARBA" id="ARBA00022692"/>
    </source>
</evidence>
<feature type="transmembrane region" description="Helical" evidence="8">
    <location>
        <begin position="430"/>
        <end position="447"/>
    </location>
</feature>
<protein>
    <submittedName>
        <fullName evidence="10">Amino acid permease</fullName>
    </submittedName>
</protein>
<dbReference type="STRING" id="218140.BPSY_0584"/>
<dbReference type="Proteomes" id="UP000029050">
    <property type="component" value="Unassembled WGS sequence"/>
</dbReference>
<evidence type="ECO:0000256" key="3">
    <source>
        <dbReference type="ARBA" id="ARBA00022448"/>
    </source>
</evidence>
<dbReference type="eggNOG" id="COG0833">
    <property type="taxonomic scope" value="Bacteria"/>
</dbReference>
<dbReference type="PANTHER" id="PTHR43495">
    <property type="entry name" value="GABA PERMEASE"/>
    <property type="match status" value="1"/>
</dbReference>
<evidence type="ECO:0000256" key="7">
    <source>
        <dbReference type="ARBA" id="ARBA00023136"/>
    </source>
</evidence>
<accession>A0A087CHP2</accession>
<comment type="subcellular location">
    <subcellularLocation>
        <location evidence="1">Membrane</location>
        <topology evidence="1">Multi-pass membrane protein</topology>
    </subcellularLocation>
</comment>
<feature type="transmembrane region" description="Helical" evidence="8">
    <location>
        <begin position="400"/>
        <end position="418"/>
    </location>
</feature>
<dbReference type="GO" id="GO:0055085">
    <property type="term" value="P:transmembrane transport"/>
    <property type="evidence" value="ECO:0007669"/>
    <property type="project" value="InterPro"/>
</dbReference>
<keyword evidence="3" id="KW-0813">Transport</keyword>
<evidence type="ECO:0000256" key="8">
    <source>
        <dbReference type="SAM" id="Phobius"/>
    </source>
</evidence>
<feature type="transmembrane region" description="Helical" evidence="8">
    <location>
        <begin position="360"/>
        <end position="379"/>
    </location>
</feature>
<keyword evidence="4 8" id="KW-0812">Transmembrane</keyword>
<evidence type="ECO:0000256" key="1">
    <source>
        <dbReference type="ARBA" id="ARBA00004141"/>
    </source>
</evidence>
<organism evidence="10 11">
    <name type="scientific">Bifidobacterium psychraerophilum</name>
    <dbReference type="NCBI Taxonomy" id="218140"/>
    <lineage>
        <taxon>Bacteria</taxon>
        <taxon>Bacillati</taxon>
        <taxon>Actinomycetota</taxon>
        <taxon>Actinomycetes</taxon>
        <taxon>Bifidobacteriales</taxon>
        <taxon>Bifidobacteriaceae</taxon>
        <taxon>Bifidobacterium</taxon>
    </lineage>
</organism>
<comment type="similarity">
    <text evidence="2">Belongs to the amino acid-polyamine-organocation (APC) superfamily. Amino acid transporter (AAT) (TC 2.A.3.1) family.</text>
</comment>
<name>A0A087CHP2_9BIFI</name>
<feature type="domain" description="Amino acid permease/ SLC12A" evidence="9">
    <location>
        <begin position="18"/>
        <end position="446"/>
    </location>
</feature>
<reference evidence="10 11" key="1">
    <citation type="submission" date="2014-03" db="EMBL/GenBank/DDBJ databases">
        <title>Genomics of Bifidobacteria.</title>
        <authorList>
            <person name="Ventura M."/>
            <person name="Milani C."/>
            <person name="Lugli G.A."/>
        </authorList>
    </citation>
    <scope>NUCLEOTIDE SEQUENCE [LARGE SCALE GENOMIC DNA]</scope>
    <source>
        <strain evidence="10 11">LMG 21775</strain>
    </source>
</reference>
<feature type="transmembrane region" description="Helical" evidence="8">
    <location>
        <begin position="86"/>
        <end position="104"/>
    </location>
</feature>
<dbReference type="PANTHER" id="PTHR43495:SF5">
    <property type="entry name" value="GAMMA-AMINOBUTYRIC ACID PERMEASE"/>
    <property type="match status" value="1"/>
</dbReference>
<evidence type="ECO:0000256" key="5">
    <source>
        <dbReference type="ARBA" id="ARBA00022970"/>
    </source>
</evidence>
<dbReference type="FunFam" id="1.20.1740.10:FF:000001">
    <property type="entry name" value="Amino acid permease"/>
    <property type="match status" value="1"/>
</dbReference>
<keyword evidence="6 8" id="KW-1133">Transmembrane helix</keyword>
<keyword evidence="11" id="KW-1185">Reference proteome</keyword>
<evidence type="ECO:0000256" key="6">
    <source>
        <dbReference type="ARBA" id="ARBA00022989"/>
    </source>
</evidence>
<keyword evidence="5" id="KW-0029">Amino-acid transport</keyword>
<evidence type="ECO:0000259" key="9">
    <source>
        <dbReference type="Pfam" id="PF00324"/>
    </source>
</evidence>
<feature type="transmembrane region" description="Helical" evidence="8">
    <location>
        <begin position="334"/>
        <end position="354"/>
    </location>
</feature>
<gene>
    <name evidence="10" type="ORF">BPSY_0584</name>
</gene>
<feature type="transmembrane region" description="Helical" evidence="8">
    <location>
        <begin position="21"/>
        <end position="40"/>
    </location>
</feature>
<feature type="transmembrane region" description="Helical" evidence="8">
    <location>
        <begin position="46"/>
        <end position="65"/>
    </location>
</feature>
<evidence type="ECO:0000256" key="2">
    <source>
        <dbReference type="ARBA" id="ARBA00008583"/>
    </source>
</evidence>
<evidence type="ECO:0000313" key="10">
    <source>
        <dbReference type="EMBL" id="KFI82792.1"/>
    </source>
</evidence>
<dbReference type="EMBL" id="JGZI01000008">
    <property type="protein sequence ID" value="KFI82792.1"/>
    <property type="molecule type" value="Genomic_DNA"/>
</dbReference>
<dbReference type="Gene3D" id="1.20.1740.10">
    <property type="entry name" value="Amino acid/polyamine transporter I"/>
    <property type="match status" value="1"/>
</dbReference>